<feature type="region of interest" description="Disordered" evidence="8">
    <location>
        <begin position="54"/>
        <end position="100"/>
    </location>
</feature>
<dbReference type="EC" id="2.7.13.3" evidence="3"/>
<dbReference type="GO" id="GO:0004721">
    <property type="term" value="F:phosphoprotein phosphatase activity"/>
    <property type="evidence" value="ECO:0007669"/>
    <property type="project" value="TreeGrafter"/>
</dbReference>
<dbReference type="SMART" id="SM00387">
    <property type="entry name" value="HATPase_c"/>
    <property type="match status" value="1"/>
</dbReference>
<dbReference type="AlphaFoldDB" id="A0A1C7I9I5"/>
<dbReference type="Gene3D" id="1.10.287.130">
    <property type="match status" value="1"/>
</dbReference>
<dbReference type="FunFam" id="3.30.565.10:FF:000006">
    <property type="entry name" value="Sensor histidine kinase WalK"/>
    <property type="match status" value="1"/>
</dbReference>
<dbReference type="InterPro" id="IPR004358">
    <property type="entry name" value="Sig_transdc_His_kin-like_C"/>
</dbReference>
<dbReference type="RefSeq" id="WP_065542500.1">
    <property type="nucleotide sequence ID" value="NZ_CP015405.2"/>
</dbReference>
<dbReference type="SUPFAM" id="SSF47384">
    <property type="entry name" value="Homodimeric domain of signal transducing histidine kinase"/>
    <property type="match status" value="1"/>
</dbReference>
<dbReference type="Pfam" id="PF02518">
    <property type="entry name" value="HATPase_c"/>
    <property type="match status" value="1"/>
</dbReference>
<protein>
    <recommendedName>
        <fullName evidence="3">histidine kinase</fullName>
        <ecNumber evidence="3">2.7.13.3</ecNumber>
    </recommendedName>
</protein>
<accession>A0A1C7I9I5</accession>
<evidence type="ECO:0000313" key="11">
    <source>
        <dbReference type="EMBL" id="ANU76330.2"/>
    </source>
</evidence>
<sequence length="457" mass="50822">MIKKLQRKFVMITMISLLAVLLLVVGGINGLNIYQTNGKSNILLDMLVQNSGSFPKQWDKGTHPPEPGEETMPKDGEDKSEVQQSPGEPPASQEGDGIRGRGGLFGYRISEETPFETRYFSVTIPKELADSSETVSVSQMQMDLTHVAAVTEEEVAAFANEVLKKGREKGYCGQYKYQKTVKEDGQTLLIFVDCGNDLQSIRNFAGISLLVAFLCLVLVLFLVSVFSRRAIRPVIESMEKQRQFITDAGHEIKTPIAIISANAEVIEMCEGESEWTRSIRNQVERLGELVKNLLTLSRLDEMQERLQTADFSCSETVKECVDAFAPMAQAKGLQIQKQIPQGLYMNGCESNIRQFVTILMDNAVKYAPDGGGIRITLEKKERILELSVYNDCEEIPDGDLNRLFDRFYRADSSRSRKTGGYGIGLSVAHAIVKAHKGKITARAEDTGICFTARLPLK</sequence>
<keyword evidence="12" id="KW-1185">Reference proteome</keyword>
<dbReference type="PRINTS" id="PR00344">
    <property type="entry name" value="BCTRLSENSOR"/>
</dbReference>
<dbReference type="KEGG" id="byl:A4V09_11460"/>
<dbReference type="STRING" id="1796616.A4V09_11460"/>
<dbReference type="Pfam" id="PF00512">
    <property type="entry name" value="HisKA"/>
    <property type="match status" value="1"/>
</dbReference>
<evidence type="ECO:0000259" key="10">
    <source>
        <dbReference type="PROSITE" id="PS50109"/>
    </source>
</evidence>
<proteinExistence type="predicted"/>
<reference evidence="11" key="1">
    <citation type="submission" date="2017-04" db="EMBL/GenBank/DDBJ databases">
        <title>Complete Genome Sequences of Twelve Strains of a Stable Defined Moderately Diverse Mouse Microbiota 2 (sDMDMm2).</title>
        <authorList>
            <person name="Uchimura Y."/>
            <person name="Wyss M."/>
            <person name="Brugiroux S."/>
            <person name="Limenitakis J.P."/>
            <person name="Stecher B."/>
            <person name="McCoy K.D."/>
            <person name="Macpherson A.J."/>
        </authorList>
    </citation>
    <scope>NUCLEOTIDE SEQUENCE</scope>
    <source>
        <strain evidence="11">YL58</strain>
    </source>
</reference>
<dbReference type="GO" id="GO:0005886">
    <property type="term" value="C:plasma membrane"/>
    <property type="evidence" value="ECO:0007669"/>
    <property type="project" value="TreeGrafter"/>
</dbReference>
<evidence type="ECO:0000256" key="7">
    <source>
        <dbReference type="ARBA" id="ARBA00023012"/>
    </source>
</evidence>
<dbReference type="OrthoDB" id="9813151at2"/>
<dbReference type="InterPro" id="IPR036890">
    <property type="entry name" value="HATPase_C_sf"/>
</dbReference>
<evidence type="ECO:0000256" key="2">
    <source>
        <dbReference type="ARBA" id="ARBA00004370"/>
    </source>
</evidence>
<dbReference type="PANTHER" id="PTHR45453:SF1">
    <property type="entry name" value="PHOSPHATE REGULON SENSOR PROTEIN PHOR"/>
    <property type="match status" value="1"/>
</dbReference>
<dbReference type="InterPro" id="IPR003594">
    <property type="entry name" value="HATPase_dom"/>
</dbReference>
<keyword evidence="4" id="KW-0597">Phosphoprotein</keyword>
<evidence type="ECO:0000256" key="3">
    <source>
        <dbReference type="ARBA" id="ARBA00012438"/>
    </source>
</evidence>
<gene>
    <name evidence="11" type="ORF">A4V09_11460</name>
</gene>
<keyword evidence="9" id="KW-0472">Membrane</keyword>
<dbReference type="SMART" id="SM00388">
    <property type="entry name" value="HisKA"/>
    <property type="match status" value="1"/>
</dbReference>
<evidence type="ECO:0000256" key="8">
    <source>
        <dbReference type="SAM" id="MobiDB-lite"/>
    </source>
</evidence>
<dbReference type="SUPFAM" id="SSF55874">
    <property type="entry name" value="ATPase domain of HSP90 chaperone/DNA topoisomerase II/histidine kinase"/>
    <property type="match status" value="1"/>
</dbReference>
<dbReference type="Proteomes" id="UP000092574">
    <property type="component" value="Chromosome"/>
</dbReference>
<evidence type="ECO:0000256" key="6">
    <source>
        <dbReference type="ARBA" id="ARBA00022777"/>
    </source>
</evidence>
<dbReference type="InterPro" id="IPR003661">
    <property type="entry name" value="HisK_dim/P_dom"/>
</dbReference>
<dbReference type="PANTHER" id="PTHR45453">
    <property type="entry name" value="PHOSPHATE REGULON SENSOR PROTEIN PHOR"/>
    <property type="match status" value="1"/>
</dbReference>
<feature type="transmembrane region" description="Helical" evidence="9">
    <location>
        <begin position="204"/>
        <end position="226"/>
    </location>
</feature>
<evidence type="ECO:0000256" key="4">
    <source>
        <dbReference type="ARBA" id="ARBA00022553"/>
    </source>
</evidence>
<dbReference type="InterPro" id="IPR050351">
    <property type="entry name" value="BphY/WalK/GraS-like"/>
</dbReference>
<dbReference type="EMBL" id="CP015405">
    <property type="protein sequence ID" value="ANU76330.2"/>
    <property type="molecule type" value="Genomic_DNA"/>
</dbReference>
<name>A0A1C7I9I5_9FIRM</name>
<evidence type="ECO:0000256" key="1">
    <source>
        <dbReference type="ARBA" id="ARBA00000085"/>
    </source>
</evidence>
<comment type="catalytic activity">
    <reaction evidence="1">
        <text>ATP + protein L-histidine = ADP + protein N-phospho-L-histidine.</text>
        <dbReference type="EC" id="2.7.13.3"/>
    </reaction>
</comment>
<keyword evidence="6 11" id="KW-0418">Kinase</keyword>
<keyword evidence="7" id="KW-0902">Two-component regulatory system</keyword>
<organism evidence="11 12">
    <name type="scientific">Blautia pseudococcoides</name>
    <dbReference type="NCBI Taxonomy" id="1796616"/>
    <lineage>
        <taxon>Bacteria</taxon>
        <taxon>Bacillati</taxon>
        <taxon>Bacillota</taxon>
        <taxon>Clostridia</taxon>
        <taxon>Lachnospirales</taxon>
        <taxon>Lachnospiraceae</taxon>
        <taxon>Blautia</taxon>
    </lineage>
</organism>
<dbReference type="GO" id="GO:0000155">
    <property type="term" value="F:phosphorelay sensor kinase activity"/>
    <property type="evidence" value="ECO:0007669"/>
    <property type="project" value="InterPro"/>
</dbReference>
<feature type="compositionally biased region" description="Basic and acidic residues" evidence="8">
    <location>
        <begin position="71"/>
        <end position="81"/>
    </location>
</feature>
<evidence type="ECO:0000256" key="5">
    <source>
        <dbReference type="ARBA" id="ARBA00022679"/>
    </source>
</evidence>
<dbReference type="GO" id="GO:0016036">
    <property type="term" value="P:cellular response to phosphate starvation"/>
    <property type="evidence" value="ECO:0007669"/>
    <property type="project" value="TreeGrafter"/>
</dbReference>
<comment type="subcellular location">
    <subcellularLocation>
        <location evidence="2">Membrane</location>
    </subcellularLocation>
</comment>
<dbReference type="InterPro" id="IPR005467">
    <property type="entry name" value="His_kinase_dom"/>
</dbReference>
<keyword evidence="9" id="KW-1133">Transmembrane helix</keyword>
<dbReference type="CDD" id="cd00082">
    <property type="entry name" value="HisKA"/>
    <property type="match status" value="1"/>
</dbReference>
<dbReference type="Gene3D" id="3.30.565.10">
    <property type="entry name" value="Histidine kinase-like ATPase, C-terminal domain"/>
    <property type="match status" value="1"/>
</dbReference>
<dbReference type="PROSITE" id="PS50109">
    <property type="entry name" value="HIS_KIN"/>
    <property type="match status" value="1"/>
</dbReference>
<feature type="domain" description="Histidine kinase" evidence="10">
    <location>
        <begin position="247"/>
        <end position="457"/>
    </location>
</feature>
<keyword evidence="5" id="KW-0808">Transferase</keyword>
<evidence type="ECO:0000256" key="9">
    <source>
        <dbReference type="SAM" id="Phobius"/>
    </source>
</evidence>
<evidence type="ECO:0000313" key="12">
    <source>
        <dbReference type="Proteomes" id="UP000092574"/>
    </source>
</evidence>
<keyword evidence="9" id="KW-0812">Transmembrane</keyword>
<dbReference type="InterPro" id="IPR036097">
    <property type="entry name" value="HisK_dim/P_sf"/>
</dbReference>